<dbReference type="Proteomes" id="UP000886852">
    <property type="component" value="Unassembled WGS sequence"/>
</dbReference>
<name>A0A9D1MXB5_9BACT</name>
<dbReference type="GO" id="GO:0003677">
    <property type="term" value="F:DNA binding"/>
    <property type="evidence" value="ECO:0007669"/>
    <property type="project" value="InterPro"/>
</dbReference>
<protein>
    <submittedName>
        <fullName evidence="1">Helix-turn-helix transcriptional regulator</fullName>
    </submittedName>
</protein>
<gene>
    <name evidence="1" type="ORF">IAC72_02835</name>
</gene>
<comment type="caution">
    <text evidence="1">The sequence shown here is derived from an EMBL/GenBank/DDBJ whole genome shotgun (WGS) entry which is preliminary data.</text>
</comment>
<accession>A0A9D1MXB5</accession>
<dbReference type="EMBL" id="DVOC01000050">
    <property type="protein sequence ID" value="HIU90934.1"/>
    <property type="molecule type" value="Genomic_DNA"/>
</dbReference>
<organism evidence="1 2">
    <name type="scientific">Candidatus Fimimonas merdipullorum</name>
    <dbReference type="NCBI Taxonomy" id="2840822"/>
    <lineage>
        <taxon>Bacteria</taxon>
        <taxon>Pseudomonadati</taxon>
        <taxon>Myxococcota</taxon>
        <taxon>Myxococcia</taxon>
        <taxon>Myxococcales</taxon>
        <taxon>Cystobacterineae</taxon>
        <taxon>Myxococcaceae</taxon>
        <taxon>Myxococcaceae incertae sedis</taxon>
        <taxon>Candidatus Fimimonas</taxon>
    </lineage>
</organism>
<feature type="non-terminal residue" evidence="1">
    <location>
        <position position="1"/>
    </location>
</feature>
<reference evidence="1" key="1">
    <citation type="submission" date="2020-10" db="EMBL/GenBank/DDBJ databases">
        <authorList>
            <person name="Gilroy R."/>
        </authorList>
    </citation>
    <scope>NUCLEOTIDE SEQUENCE</scope>
    <source>
        <strain evidence="1">ChiHjej12B11-7776</strain>
    </source>
</reference>
<dbReference type="Gene3D" id="1.10.260.40">
    <property type="entry name" value="lambda repressor-like DNA-binding domains"/>
    <property type="match status" value="1"/>
</dbReference>
<evidence type="ECO:0000313" key="1">
    <source>
        <dbReference type="EMBL" id="HIU90934.1"/>
    </source>
</evidence>
<evidence type="ECO:0000313" key="2">
    <source>
        <dbReference type="Proteomes" id="UP000886852"/>
    </source>
</evidence>
<sequence>FAYEFGTDVRTVSRWINRGVKNLDTLQQLADFFGVDALSLLR</sequence>
<proteinExistence type="predicted"/>
<reference evidence="1" key="2">
    <citation type="journal article" date="2021" name="PeerJ">
        <title>Extensive microbial diversity within the chicken gut microbiome revealed by metagenomics and culture.</title>
        <authorList>
            <person name="Gilroy R."/>
            <person name="Ravi A."/>
            <person name="Getino M."/>
            <person name="Pursley I."/>
            <person name="Horton D.L."/>
            <person name="Alikhan N.F."/>
            <person name="Baker D."/>
            <person name="Gharbi K."/>
            <person name="Hall N."/>
            <person name="Watson M."/>
            <person name="Adriaenssens E.M."/>
            <person name="Foster-Nyarko E."/>
            <person name="Jarju S."/>
            <person name="Secka A."/>
            <person name="Antonio M."/>
            <person name="Oren A."/>
            <person name="Chaudhuri R.R."/>
            <person name="La Ragione R."/>
            <person name="Hildebrand F."/>
            <person name="Pallen M.J."/>
        </authorList>
    </citation>
    <scope>NUCLEOTIDE SEQUENCE</scope>
    <source>
        <strain evidence="1">ChiHjej12B11-7776</strain>
    </source>
</reference>
<dbReference type="InterPro" id="IPR010982">
    <property type="entry name" value="Lambda_DNA-bd_dom_sf"/>
</dbReference>
<dbReference type="AlphaFoldDB" id="A0A9D1MXB5"/>